<dbReference type="InterPro" id="IPR001242">
    <property type="entry name" value="Condensation_dom"/>
</dbReference>
<reference evidence="2 3" key="1">
    <citation type="submission" date="2020-10" db="EMBL/GenBank/DDBJ databases">
        <title>Identification of Nocardia species via Next-generation sequencing and recognition of intraspecies genetic diversity.</title>
        <authorList>
            <person name="Li P."/>
            <person name="Li P."/>
            <person name="Lu B."/>
        </authorList>
    </citation>
    <scope>NUCLEOTIDE SEQUENCE [LARGE SCALE GENOMIC DNA]</scope>
    <source>
        <strain evidence="2 3">N-11</strain>
    </source>
</reference>
<dbReference type="Gene3D" id="3.30.559.10">
    <property type="entry name" value="Chloramphenicol acetyltransferase-like domain"/>
    <property type="match status" value="1"/>
</dbReference>
<keyword evidence="3" id="KW-1185">Reference proteome</keyword>
<organism evidence="2 3">
    <name type="scientific">Nocardia abscessus</name>
    <dbReference type="NCBI Taxonomy" id="120957"/>
    <lineage>
        <taxon>Bacteria</taxon>
        <taxon>Bacillati</taxon>
        <taxon>Actinomycetota</taxon>
        <taxon>Actinomycetes</taxon>
        <taxon>Mycobacteriales</taxon>
        <taxon>Nocardiaceae</taxon>
        <taxon>Nocardia</taxon>
    </lineage>
</organism>
<comment type="caution">
    <text evidence="2">The sequence shown here is derived from an EMBL/GenBank/DDBJ whole genome shotgun (WGS) entry which is preliminary data.</text>
</comment>
<feature type="non-terminal residue" evidence="2">
    <location>
        <position position="432"/>
    </location>
</feature>
<dbReference type="PANTHER" id="PTHR45398:SF1">
    <property type="entry name" value="ENZYME, PUTATIVE (JCVI)-RELATED"/>
    <property type="match status" value="1"/>
</dbReference>
<dbReference type="EMBL" id="JADLRE010000057">
    <property type="protein sequence ID" value="MBF6229620.1"/>
    <property type="molecule type" value="Genomic_DNA"/>
</dbReference>
<feature type="domain" description="Condensation" evidence="1">
    <location>
        <begin position="1"/>
        <end position="431"/>
    </location>
</feature>
<dbReference type="RefSeq" id="WP_228783111.1">
    <property type="nucleotide sequence ID" value="NZ_JADLRE010000057.1"/>
</dbReference>
<dbReference type="PANTHER" id="PTHR45398">
    <property type="match status" value="1"/>
</dbReference>
<evidence type="ECO:0000313" key="2">
    <source>
        <dbReference type="EMBL" id="MBF6229620.1"/>
    </source>
</evidence>
<dbReference type="Pfam" id="PF00668">
    <property type="entry name" value="Condensation"/>
    <property type="match status" value="1"/>
</dbReference>
<accession>A0ABS0CH16</accession>
<proteinExistence type="predicted"/>
<dbReference type="Proteomes" id="UP000807309">
    <property type="component" value="Unassembled WGS sequence"/>
</dbReference>
<dbReference type="SUPFAM" id="SSF52777">
    <property type="entry name" value="CoA-dependent acyltransferases"/>
    <property type="match status" value="2"/>
</dbReference>
<feature type="non-terminal residue" evidence="2">
    <location>
        <position position="1"/>
    </location>
</feature>
<evidence type="ECO:0000313" key="3">
    <source>
        <dbReference type="Proteomes" id="UP000807309"/>
    </source>
</evidence>
<name>A0ABS0CH16_9NOCA</name>
<protein>
    <submittedName>
        <fullName evidence="2">Non-ribosomal peptide synthetase</fullName>
    </submittedName>
</protein>
<gene>
    <name evidence="2" type="ORF">IU470_31615</name>
</gene>
<dbReference type="CDD" id="cd19540">
    <property type="entry name" value="LCL_NRPS-like"/>
    <property type="match status" value="1"/>
</dbReference>
<dbReference type="InterPro" id="IPR023213">
    <property type="entry name" value="CAT-like_dom_sf"/>
</dbReference>
<evidence type="ECO:0000259" key="1">
    <source>
        <dbReference type="Pfam" id="PF00668"/>
    </source>
</evidence>
<sequence length="432" mass="46760">LNQFDPASPAYNIPMAIRLSGALDVSALRYALADVLERHESLRTRYPAGGPGGLPFQEILTVAQAMPAGLEVTVTDDPITRITELMSTGFDVTEHVPVRALLLETSPEEHLLAVVAHHIAADGASMAPLARDLVTAYLARIGGNSPRWAPLEVQYADYAIWQRQVIGTDDDPTSVAARQLTYWRSQLDGLSGELELPLDRPRPAVASMRGANTGFAVSPDIHHALTTLARDHNCTLFMVVHAALAVLLARLSGEADIAIGTPIAGRGERALDDLVGMFVNTLTLRTRVEAAMPFTALVDRARETDLAAFANADIPFERVVEILTPARATTHNPLFGVVLSFQNNEQPTLQLPGLTITTLDTGTVAAKFDLQVNIHPHHHPDGTPGELDTIFTYATDLFDEPTIHTLGHRLQQILTTIATNPHTLIGDIDILD</sequence>
<dbReference type="Gene3D" id="3.30.559.30">
    <property type="entry name" value="Nonribosomal peptide synthetase, condensation domain"/>
    <property type="match status" value="1"/>
</dbReference>